<feature type="domain" description="D-isomer specific 2-hydroxyacid dehydrogenase NAD-binding" evidence="4">
    <location>
        <begin position="2"/>
        <end position="170"/>
    </location>
</feature>
<keyword evidence="3" id="KW-0520">NAD</keyword>
<dbReference type="EMBL" id="BART01032884">
    <property type="protein sequence ID" value="GAH15692.1"/>
    <property type="molecule type" value="Genomic_DNA"/>
</dbReference>
<dbReference type="PANTHER" id="PTHR42789">
    <property type="entry name" value="D-ISOMER SPECIFIC 2-HYDROXYACID DEHYDROGENASE FAMILY PROTEIN (AFU_ORTHOLOGUE AFUA_6G10090)"/>
    <property type="match status" value="1"/>
</dbReference>
<organism evidence="5">
    <name type="scientific">marine sediment metagenome</name>
    <dbReference type="NCBI Taxonomy" id="412755"/>
    <lineage>
        <taxon>unclassified sequences</taxon>
        <taxon>metagenomes</taxon>
        <taxon>ecological metagenomes</taxon>
    </lineage>
</organism>
<dbReference type="InterPro" id="IPR050857">
    <property type="entry name" value="D-2-hydroxyacid_DH"/>
</dbReference>
<dbReference type="AlphaFoldDB" id="X1D651"/>
<protein>
    <recommendedName>
        <fullName evidence="4">D-isomer specific 2-hydroxyacid dehydrogenase NAD-binding domain-containing protein</fullName>
    </recommendedName>
</protein>
<comment type="caution">
    <text evidence="5">The sequence shown here is derived from an EMBL/GenBank/DDBJ whole genome shotgun (WGS) entry which is preliminary data.</text>
</comment>
<dbReference type="PANTHER" id="PTHR42789:SF1">
    <property type="entry name" value="D-ISOMER SPECIFIC 2-HYDROXYACID DEHYDROGENASE FAMILY PROTEIN (AFU_ORTHOLOGUE AFUA_6G10090)"/>
    <property type="match status" value="1"/>
</dbReference>
<sequence length="210" mass="23157">THDKDMKDKQWEPAIGKELKDKILLILGCGAIGCKTAKIASFGFGMNVTGYDVAQLDHARLKNNYGFKELTSDLNNALAEADFISIHIPSIPATRHFVDSQFLSNIKPDCCIINTARGPVIDETSLYNALKNGKIKAAALDVFETEPYKPTDPDKDLRSLDNVTLTPHIGSSTVAACRRMATSCLKNIRAAYKKKYDQLDILNKDVLAKL</sequence>
<feature type="non-terminal residue" evidence="5">
    <location>
        <position position="1"/>
    </location>
</feature>
<dbReference type="Gene3D" id="3.40.50.720">
    <property type="entry name" value="NAD(P)-binding Rossmann-like Domain"/>
    <property type="match status" value="2"/>
</dbReference>
<dbReference type="GO" id="GO:0051287">
    <property type="term" value="F:NAD binding"/>
    <property type="evidence" value="ECO:0007669"/>
    <property type="project" value="InterPro"/>
</dbReference>
<dbReference type="InterPro" id="IPR006140">
    <property type="entry name" value="D-isomer_DH_NAD-bd"/>
</dbReference>
<keyword evidence="2" id="KW-0560">Oxidoreductase</keyword>
<dbReference type="SUPFAM" id="SSF51735">
    <property type="entry name" value="NAD(P)-binding Rossmann-fold domains"/>
    <property type="match status" value="1"/>
</dbReference>
<evidence type="ECO:0000256" key="3">
    <source>
        <dbReference type="ARBA" id="ARBA00023027"/>
    </source>
</evidence>
<name>X1D651_9ZZZZ</name>
<evidence type="ECO:0000256" key="2">
    <source>
        <dbReference type="ARBA" id="ARBA00023002"/>
    </source>
</evidence>
<dbReference type="InterPro" id="IPR029753">
    <property type="entry name" value="D-isomer_DH_CS"/>
</dbReference>
<dbReference type="InterPro" id="IPR036291">
    <property type="entry name" value="NAD(P)-bd_dom_sf"/>
</dbReference>
<proteinExistence type="inferred from homology"/>
<dbReference type="GO" id="GO:0016491">
    <property type="term" value="F:oxidoreductase activity"/>
    <property type="evidence" value="ECO:0007669"/>
    <property type="project" value="UniProtKB-KW"/>
</dbReference>
<dbReference type="PROSITE" id="PS00670">
    <property type="entry name" value="D_2_HYDROXYACID_DH_2"/>
    <property type="match status" value="1"/>
</dbReference>
<evidence type="ECO:0000313" key="5">
    <source>
        <dbReference type="EMBL" id="GAH15692.1"/>
    </source>
</evidence>
<dbReference type="Pfam" id="PF02826">
    <property type="entry name" value="2-Hacid_dh_C"/>
    <property type="match status" value="1"/>
</dbReference>
<evidence type="ECO:0000256" key="1">
    <source>
        <dbReference type="ARBA" id="ARBA00005854"/>
    </source>
</evidence>
<evidence type="ECO:0000259" key="4">
    <source>
        <dbReference type="Pfam" id="PF02826"/>
    </source>
</evidence>
<reference evidence="5" key="1">
    <citation type="journal article" date="2014" name="Front. Microbiol.">
        <title>High frequency of phylogenetically diverse reductive dehalogenase-homologous genes in deep subseafloor sedimentary metagenomes.</title>
        <authorList>
            <person name="Kawai M."/>
            <person name="Futagami T."/>
            <person name="Toyoda A."/>
            <person name="Takaki Y."/>
            <person name="Nishi S."/>
            <person name="Hori S."/>
            <person name="Arai W."/>
            <person name="Tsubouchi T."/>
            <person name="Morono Y."/>
            <person name="Uchiyama I."/>
            <person name="Ito T."/>
            <person name="Fujiyama A."/>
            <person name="Inagaki F."/>
            <person name="Takami H."/>
        </authorList>
    </citation>
    <scope>NUCLEOTIDE SEQUENCE</scope>
    <source>
        <strain evidence="5">Expedition CK06-06</strain>
    </source>
</reference>
<comment type="similarity">
    <text evidence="1">Belongs to the D-isomer specific 2-hydroxyacid dehydrogenase family.</text>
</comment>
<gene>
    <name evidence="5" type="ORF">S01H4_56704</name>
</gene>
<accession>X1D651</accession>